<gene>
    <name evidence="2" type="ORF">Tco_0654371</name>
</gene>
<feature type="compositionally biased region" description="Basic and acidic residues" evidence="1">
    <location>
        <begin position="61"/>
        <end position="80"/>
    </location>
</feature>
<protein>
    <submittedName>
        <fullName evidence="2">Uncharacterized protein</fullName>
    </submittedName>
</protein>
<proteinExistence type="predicted"/>
<organism evidence="2 3">
    <name type="scientific">Tanacetum coccineum</name>
    <dbReference type="NCBI Taxonomy" id="301880"/>
    <lineage>
        <taxon>Eukaryota</taxon>
        <taxon>Viridiplantae</taxon>
        <taxon>Streptophyta</taxon>
        <taxon>Embryophyta</taxon>
        <taxon>Tracheophyta</taxon>
        <taxon>Spermatophyta</taxon>
        <taxon>Magnoliopsida</taxon>
        <taxon>eudicotyledons</taxon>
        <taxon>Gunneridae</taxon>
        <taxon>Pentapetalae</taxon>
        <taxon>asterids</taxon>
        <taxon>campanulids</taxon>
        <taxon>Asterales</taxon>
        <taxon>Asteraceae</taxon>
        <taxon>Asteroideae</taxon>
        <taxon>Anthemideae</taxon>
        <taxon>Anthemidinae</taxon>
        <taxon>Tanacetum</taxon>
    </lineage>
</organism>
<feature type="region of interest" description="Disordered" evidence="1">
    <location>
        <begin position="22"/>
        <end position="105"/>
    </location>
</feature>
<name>A0ABQ4X3A3_9ASTR</name>
<accession>A0ABQ4X3A3</accession>
<dbReference type="Proteomes" id="UP001151760">
    <property type="component" value="Unassembled WGS sequence"/>
</dbReference>
<reference evidence="2" key="2">
    <citation type="submission" date="2022-01" db="EMBL/GenBank/DDBJ databases">
        <authorList>
            <person name="Yamashiro T."/>
            <person name="Shiraishi A."/>
            <person name="Satake H."/>
            <person name="Nakayama K."/>
        </authorList>
    </citation>
    <scope>NUCLEOTIDE SEQUENCE</scope>
</reference>
<feature type="compositionally biased region" description="Basic and acidic residues" evidence="1">
    <location>
        <begin position="32"/>
        <end position="41"/>
    </location>
</feature>
<evidence type="ECO:0000313" key="2">
    <source>
        <dbReference type="EMBL" id="GJS59587.1"/>
    </source>
</evidence>
<evidence type="ECO:0000256" key="1">
    <source>
        <dbReference type="SAM" id="MobiDB-lite"/>
    </source>
</evidence>
<feature type="compositionally biased region" description="Low complexity" evidence="1">
    <location>
        <begin position="87"/>
        <end position="96"/>
    </location>
</feature>
<keyword evidence="3" id="KW-1185">Reference proteome</keyword>
<comment type="caution">
    <text evidence="2">The sequence shown here is derived from an EMBL/GenBank/DDBJ whole genome shotgun (WGS) entry which is preliminary data.</text>
</comment>
<sequence>MALNPLTFQASRGEFDIIVLSSDSEDINADPSKGKVPKEDINEGPSKGKLAPLGSSARPRPKVEDPFFDRPEKETKDKSSMDTFPGSTNEETSNTKSTDKNITVGTTSKNILSYEDTIEKYVLVVKSSSKRAIYKSPQPITGVVLGLANIKTWDDIV</sequence>
<evidence type="ECO:0000313" key="3">
    <source>
        <dbReference type="Proteomes" id="UP001151760"/>
    </source>
</evidence>
<dbReference type="EMBL" id="BQNB010009159">
    <property type="protein sequence ID" value="GJS59587.1"/>
    <property type="molecule type" value="Genomic_DNA"/>
</dbReference>
<reference evidence="2" key="1">
    <citation type="journal article" date="2022" name="Int. J. Mol. Sci.">
        <title>Draft Genome of Tanacetum Coccineum: Genomic Comparison of Closely Related Tanacetum-Family Plants.</title>
        <authorList>
            <person name="Yamashiro T."/>
            <person name="Shiraishi A."/>
            <person name="Nakayama K."/>
            <person name="Satake H."/>
        </authorList>
    </citation>
    <scope>NUCLEOTIDE SEQUENCE</scope>
</reference>